<evidence type="ECO:0000313" key="3">
    <source>
        <dbReference type="Proteomes" id="UP001153365"/>
    </source>
</evidence>
<comment type="caution">
    <text evidence="2">The sequence shown here is derived from an EMBL/GenBank/DDBJ whole genome shotgun (WGS) entry which is preliminary data.</text>
</comment>
<protein>
    <submittedName>
        <fullName evidence="2">Uncharacterized protein</fullName>
    </submittedName>
</protein>
<sequence length="67" mass="7604">MLKGDRSPRNKGERAKEMDPNDIADEKALQSMSDNMTGSLTQGHLTEMRIGLESVYIIMFDDREDQS</sequence>
<gene>
    <name evidence="2" type="ORF">PPACK8108_LOCUS3950</name>
</gene>
<dbReference type="Proteomes" id="UP001153365">
    <property type="component" value="Unassembled WGS sequence"/>
</dbReference>
<name>A0AAV0AMN8_PHAPC</name>
<reference evidence="2" key="1">
    <citation type="submission" date="2022-06" db="EMBL/GenBank/DDBJ databases">
        <authorList>
            <consortium name="SYNGENTA / RWTH Aachen University"/>
        </authorList>
    </citation>
    <scope>NUCLEOTIDE SEQUENCE</scope>
</reference>
<accession>A0AAV0AMN8</accession>
<evidence type="ECO:0000313" key="2">
    <source>
        <dbReference type="EMBL" id="CAH7669344.1"/>
    </source>
</evidence>
<proteinExistence type="predicted"/>
<keyword evidence="3" id="KW-1185">Reference proteome</keyword>
<evidence type="ECO:0000256" key="1">
    <source>
        <dbReference type="SAM" id="MobiDB-lite"/>
    </source>
</evidence>
<feature type="region of interest" description="Disordered" evidence="1">
    <location>
        <begin position="1"/>
        <end position="44"/>
    </location>
</feature>
<feature type="compositionally biased region" description="Basic and acidic residues" evidence="1">
    <location>
        <begin position="1"/>
        <end position="28"/>
    </location>
</feature>
<dbReference type="EMBL" id="CALTRL010000705">
    <property type="protein sequence ID" value="CAH7669344.1"/>
    <property type="molecule type" value="Genomic_DNA"/>
</dbReference>
<organism evidence="2 3">
    <name type="scientific">Phakopsora pachyrhizi</name>
    <name type="common">Asian soybean rust disease fungus</name>
    <dbReference type="NCBI Taxonomy" id="170000"/>
    <lineage>
        <taxon>Eukaryota</taxon>
        <taxon>Fungi</taxon>
        <taxon>Dikarya</taxon>
        <taxon>Basidiomycota</taxon>
        <taxon>Pucciniomycotina</taxon>
        <taxon>Pucciniomycetes</taxon>
        <taxon>Pucciniales</taxon>
        <taxon>Phakopsoraceae</taxon>
        <taxon>Phakopsora</taxon>
    </lineage>
</organism>
<feature type="compositionally biased region" description="Polar residues" evidence="1">
    <location>
        <begin position="30"/>
        <end position="44"/>
    </location>
</feature>
<dbReference type="AlphaFoldDB" id="A0AAV0AMN8"/>